<comment type="caution">
    <text evidence="1">The sequence shown here is derived from an EMBL/GenBank/DDBJ whole genome shotgun (WGS) entry which is preliminary data.</text>
</comment>
<organism evidence="1 2">
    <name type="scientific">Solanum commersonii</name>
    <name type="common">Commerson's wild potato</name>
    <name type="synonym">Commerson's nightshade</name>
    <dbReference type="NCBI Taxonomy" id="4109"/>
    <lineage>
        <taxon>Eukaryota</taxon>
        <taxon>Viridiplantae</taxon>
        <taxon>Streptophyta</taxon>
        <taxon>Embryophyta</taxon>
        <taxon>Tracheophyta</taxon>
        <taxon>Spermatophyta</taxon>
        <taxon>Magnoliopsida</taxon>
        <taxon>eudicotyledons</taxon>
        <taxon>Gunneridae</taxon>
        <taxon>Pentapetalae</taxon>
        <taxon>asterids</taxon>
        <taxon>lamiids</taxon>
        <taxon>Solanales</taxon>
        <taxon>Solanaceae</taxon>
        <taxon>Solanoideae</taxon>
        <taxon>Solaneae</taxon>
        <taxon>Solanum</taxon>
    </lineage>
</organism>
<evidence type="ECO:0000313" key="2">
    <source>
        <dbReference type="Proteomes" id="UP000824120"/>
    </source>
</evidence>
<keyword evidence="2" id="KW-1185">Reference proteome</keyword>
<dbReference type="Proteomes" id="UP000824120">
    <property type="component" value="Chromosome 10"/>
</dbReference>
<sequence>MCSIKPPKNNTFEKVVIVKLFFASILLHRIPTAVDQEKIEKYGSILPVAGPGIQFLGSRLRKKLTGQCVLNCKNMLSLIDPDLTLEVYCFFPNNRILLSINTAYLIPSISHQMVIFFFYFNQSIIGNITGCLTSALLPFNV</sequence>
<evidence type="ECO:0000313" key="1">
    <source>
        <dbReference type="EMBL" id="KAG5582760.1"/>
    </source>
</evidence>
<dbReference type="AlphaFoldDB" id="A0A9J5X6Z0"/>
<protein>
    <submittedName>
        <fullName evidence="1">Uncharacterized protein</fullName>
    </submittedName>
</protein>
<gene>
    <name evidence="1" type="ORF">H5410_053387</name>
</gene>
<name>A0A9J5X6Z0_SOLCO</name>
<proteinExistence type="predicted"/>
<dbReference type="EMBL" id="JACXVP010000010">
    <property type="protein sequence ID" value="KAG5582760.1"/>
    <property type="molecule type" value="Genomic_DNA"/>
</dbReference>
<reference evidence="1 2" key="1">
    <citation type="submission" date="2020-09" db="EMBL/GenBank/DDBJ databases">
        <title>De no assembly of potato wild relative species, Solanum commersonii.</title>
        <authorList>
            <person name="Cho K."/>
        </authorList>
    </citation>
    <scope>NUCLEOTIDE SEQUENCE [LARGE SCALE GENOMIC DNA]</scope>
    <source>
        <strain evidence="1">LZ3.2</strain>
        <tissue evidence="1">Leaf</tissue>
    </source>
</reference>
<accession>A0A9J5X6Z0</accession>